<dbReference type="NCBIfam" id="TIGR02094">
    <property type="entry name" value="more_P_ylases"/>
    <property type="match status" value="1"/>
</dbReference>
<keyword evidence="9" id="KW-0119">Carbohydrate metabolism</keyword>
<organism evidence="13 14">
    <name type="scientific">candidate division NPL-UPA2 bacterium Unc8</name>
    <dbReference type="NCBI Taxonomy" id="1980939"/>
    <lineage>
        <taxon>Bacteria</taxon>
    </lineage>
</organism>
<dbReference type="GO" id="GO:0030170">
    <property type="term" value="F:pyridoxal phosphate binding"/>
    <property type="evidence" value="ECO:0007669"/>
    <property type="project" value="InterPro"/>
</dbReference>
<dbReference type="InterPro" id="IPR024517">
    <property type="entry name" value="Glycogen_phosphorylase_DUF3417"/>
</dbReference>
<dbReference type="GO" id="GO:0005975">
    <property type="term" value="P:carbohydrate metabolic process"/>
    <property type="evidence" value="ECO:0007669"/>
    <property type="project" value="InterPro"/>
</dbReference>
<comment type="function">
    <text evidence="10">Phosphorylase is an important allosteric enzyme in carbohydrate metabolism. Enzymes from different sources differ in their regulatory mechanisms and in their natural substrates. However, all known phosphorylases share catalytic and structural properties.</text>
</comment>
<dbReference type="InterPro" id="IPR011834">
    <property type="entry name" value="Agluc_phsphrylas"/>
</dbReference>
<evidence type="ECO:0000313" key="14">
    <source>
        <dbReference type="Proteomes" id="UP000266287"/>
    </source>
</evidence>
<proteinExistence type="inferred from homology"/>
<evidence type="ECO:0000256" key="2">
    <source>
        <dbReference type="ARBA" id="ARBA00001933"/>
    </source>
</evidence>
<dbReference type="PROSITE" id="PS00102">
    <property type="entry name" value="PHOSPHORYLASE"/>
    <property type="match status" value="1"/>
</dbReference>
<dbReference type="EMBL" id="NDHY01000017">
    <property type="protein sequence ID" value="RIH99614.1"/>
    <property type="molecule type" value="Genomic_DNA"/>
</dbReference>
<gene>
    <name evidence="13" type="primary">glgP</name>
    <name evidence="13" type="ORF">B9J77_05000</name>
</gene>
<evidence type="ECO:0000256" key="11">
    <source>
        <dbReference type="PIRSR" id="PIRSR000460-1"/>
    </source>
</evidence>
<evidence type="ECO:0000313" key="13">
    <source>
        <dbReference type="EMBL" id="RIH99614.1"/>
    </source>
</evidence>
<dbReference type="AlphaFoldDB" id="A0A399FTP9"/>
<keyword evidence="5" id="KW-0021">Allosteric enzyme</keyword>
<evidence type="ECO:0000256" key="1">
    <source>
        <dbReference type="ARBA" id="ARBA00001275"/>
    </source>
</evidence>
<evidence type="ECO:0000256" key="5">
    <source>
        <dbReference type="ARBA" id="ARBA00022533"/>
    </source>
</evidence>
<dbReference type="InterPro" id="IPR052182">
    <property type="entry name" value="Glycogen/Maltodextrin_Phosph"/>
</dbReference>
<dbReference type="GO" id="GO:0008184">
    <property type="term" value="F:glycogen phosphorylase activity"/>
    <property type="evidence" value="ECO:0007669"/>
    <property type="project" value="InterPro"/>
</dbReference>
<comment type="caution">
    <text evidence="13">The sequence shown here is derived from an EMBL/GenBank/DDBJ whole genome shotgun (WGS) entry which is preliminary data.</text>
</comment>
<dbReference type="InterPro" id="IPR000811">
    <property type="entry name" value="Glyco_trans_35"/>
</dbReference>
<evidence type="ECO:0000256" key="8">
    <source>
        <dbReference type="ARBA" id="ARBA00022898"/>
    </source>
</evidence>
<keyword evidence="7" id="KW-0808">Transferase</keyword>
<name>A0A399FTP9_UNCN2</name>
<feature type="modified residue" description="N6-(pyridoxal phosphate)lysine" evidence="11">
    <location>
        <position position="606"/>
    </location>
</feature>
<dbReference type="Proteomes" id="UP000266287">
    <property type="component" value="Unassembled WGS sequence"/>
</dbReference>
<dbReference type="PIRSF" id="PIRSF000460">
    <property type="entry name" value="Pprylas_GlgP"/>
    <property type="match status" value="1"/>
</dbReference>
<comment type="cofactor">
    <cofactor evidence="2">
        <name>pyridoxal 5'-phosphate</name>
        <dbReference type="ChEBI" id="CHEBI:597326"/>
    </cofactor>
</comment>
<dbReference type="Gene3D" id="3.40.50.2000">
    <property type="entry name" value="Glycogen Phosphorylase B"/>
    <property type="match status" value="3"/>
</dbReference>
<dbReference type="Pfam" id="PF11897">
    <property type="entry name" value="DUF3417"/>
    <property type="match status" value="1"/>
</dbReference>
<dbReference type="PANTHER" id="PTHR42655">
    <property type="entry name" value="GLYCOGEN PHOSPHORYLASE"/>
    <property type="match status" value="1"/>
</dbReference>
<keyword evidence="8 11" id="KW-0663">Pyridoxal phosphate</keyword>
<evidence type="ECO:0000256" key="3">
    <source>
        <dbReference type="ARBA" id="ARBA00006047"/>
    </source>
</evidence>
<evidence type="ECO:0000256" key="4">
    <source>
        <dbReference type="ARBA" id="ARBA00012591"/>
    </source>
</evidence>
<keyword evidence="6" id="KW-0328">Glycosyltransferase</keyword>
<sequence length="846" mass="98234">MIFKNIFVYPKYPENLHKLYELAYNLWWTWNYEGINLFYRIDTPLFREVNHNPIKFLMSLPKEKLDSLSKDKGFLFELGKVWEKFEGYMKEVSSFRDENGSQRSLGKKDIAAYFLMEFGIHESVPIYAGGMGILSGDFLKSASDLGLPVIGVGLLYKYGYFTQKINIDGRQGEVFLKFDNYLMPVRELRNEHGGPAYIKVKILNEALRIKLWHMEIGRSRLILLDTDIDDNPPHLRNITDELYVADREKRIQQELVLGLGGIKALDSMNIAPTIYHLNEGHSAFLVMARLQKLMKEQGFSFSESRAIIRASTLFTTHTQVIEGNEHFGLELIKKYLESEVKNLGLSFDEFARLGFVKGKEGLFWLPALAIRFSRFVNAVSRQHRDVSRKMWDTIFPERPIVEVPIDYVTNGVHISWISERFSYILNRYLGPDYIRHGEKREIWGKVLDIPDGEIWEAHGKNKRILVSFVRTKIARDLAERKYSQARGKITGLLNPDYLTIVFARRFANYKRPTLILRDEERLKRILTNPKRPAQLIFAGKAHPADQSGKDMIKEIIDFARKHELEDRVIFLENYDMNMARQLIWGADVWLNTPIGDMEASGTSGMKAAMNGVLNLSALEGWWREGYNGKNGWAITAGQFYSHPELQEEAEISQVYTLLEEEIAELYYSRNEAGLPERWVMMMKESIYLSHEFNMNRAVADYVKKFYLPLKEESRKIQDDNYKLLREALSKEKEVLNHWDRVKITRSFTNTDKRSHIIEGETVEVECQVQLGDASPELFKAELFHLDGQNEKYKILPMELVESREGTGKYKCSFVMEGYGKQNLNVRLKPADAIVEDLHPELVKWAD</sequence>
<dbReference type="Pfam" id="PF00343">
    <property type="entry name" value="Phosphorylase"/>
    <property type="match status" value="2"/>
</dbReference>
<dbReference type="SUPFAM" id="SSF53756">
    <property type="entry name" value="UDP-Glycosyltransferase/glycogen phosphorylase"/>
    <property type="match status" value="1"/>
</dbReference>
<evidence type="ECO:0000256" key="9">
    <source>
        <dbReference type="ARBA" id="ARBA00023277"/>
    </source>
</evidence>
<evidence type="ECO:0000259" key="12">
    <source>
        <dbReference type="Pfam" id="PF11897"/>
    </source>
</evidence>
<evidence type="ECO:0000256" key="10">
    <source>
        <dbReference type="ARBA" id="ARBA00025174"/>
    </source>
</evidence>
<dbReference type="InterPro" id="IPR035090">
    <property type="entry name" value="Pyridoxal_P_attach_site"/>
</dbReference>
<reference evidence="13 14" key="1">
    <citation type="submission" date="2018-08" db="EMBL/GenBank/DDBJ databases">
        <title>Draft genome of candidate division NPL-UPA2 bacterium Unc8 that adapted to ultra-basic serpentinizing groundwater.</title>
        <authorList>
            <person name="Ishii S."/>
            <person name="Suzuki S."/>
            <person name="Nealson K.H."/>
        </authorList>
    </citation>
    <scope>NUCLEOTIDE SEQUENCE [LARGE SCALE GENOMIC DNA]</scope>
    <source>
        <strain evidence="13">Unc8</strain>
    </source>
</reference>
<dbReference type="PANTHER" id="PTHR42655:SF1">
    <property type="entry name" value="GLYCOGEN PHOSPHORYLASE"/>
    <property type="match status" value="1"/>
</dbReference>
<comment type="similarity">
    <text evidence="3">Belongs to the glycogen phosphorylase family.</text>
</comment>
<protein>
    <recommendedName>
        <fullName evidence="4">glycogen phosphorylase</fullName>
        <ecNumber evidence="4">2.4.1.1</ecNumber>
    </recommendedName>
</protein>
<dbReference type="EC" id="2.4.1.1" evidence="4"/>
<comment type="catalytic activity">
    <reaction evidence="1">
        <text>[(1-&gt;4)-alpha-D-glucosyl](n) + phosphate = [(1-&gt;4)-alpha-D-glucosyl](n-1) + alpha-D-glucose 1-phosphate</text>
        <dbReference type="Rhea" id="RHEA:41732"/>
        <dbReference type="Rhea" id="RHEA-COMP:9584"/>
        <dbReference type="Rhea" id="RHEA-COMP:9586"/>
        <dbReference type="ChEBI" id="CHEBI:15444"/>
        <dbReference type="ChEBI" id="CHEBI:43474"/>
        <dbReference type="ChEBI" id="CHEBI:58601"/>
        <dbReference type="EC" id="2.4.1.1"/>
    </reaction>
</comment>
<feature type="domain" description="DUF3417" evidence="12">
    <location>
        <begin position="13"/>
        <end position="123"/>
    </location>
</feature>
<evidence type="ECO:0000256" key="6">
    <source>
        <dbReference type="ARBA" id="ARBA00022676"/>
    </source>
</evidence>
<evidence type="ECO:0000256" key="7">
    <source>
        <dbReference type="ARBA" id="ARBA00022679"/>
    </source>
</evidence>
<accession>A0A399FTP9</accession>